<dbReference type="InterPro" id="IPR036514">
    <property type="entry name" value="SGNH_hydro_sf"/>
</dbReference>
<dbReference type="Proteomes" id="UP000649617">
    <property type="component" value="Unassembled WGS sequence"/>
</dbReference>
<gene>
    <name evidence="2" type="ORF">SPIL2461_LOCUS12117</name>
</gene>
<dbReference type="AlphaFoldDB" id="A0A812SJ34"/>
<reference evidence="2" key="1">
    <citation type="submission" date="2021-02" db="EMBL/GenBank/DDBJ databases">
        <authorList>
            <person name="Dougan E. K."/>
            <person name="Rhodes N."/>
            <person name="Thang M."/>
            <person name="Chan C."/>
        </authorList>
    </citation>
    <scope>NUCLEOTIDE SEQUENCE</scope>
</reference>
<proteinExistence type="predicted"/>
<evidence type="ECO:0000313" key="2">
    <source>
        <dbReference type="EMBL" id="CAE7476305.1"/>
    </source>
</evidence>
<name>A0A812SJ34_SYMPI</name>
<comment type="caution">
    <text evidence="2">The sequence shown here is derived from an EMBL/GenBank/DDBJ whole genome shotgun (WGS) entry which is preliminary data.</text>
</comment>
<organism evidence="2 3">
    <name type="scientific">Symbiodinium pilosum</name>
    <name type="common">Dinoflagellate</name>
    <dbReference type="NCBI Taxonomy" id="2952"/>
    <lineage>
        <taxon>Eukaryota</taxon>
        <taxon>Sar</taxon>
        <taxon>Alveolata</taxon>
        <taxon>Dinophyceae</taxon>
        <taxon>Suessiales</taxon>
        <taxon>Symbiodiniaceae</taxon>
        <taxon>Symbiodinium</taxon>
    </lineage>
</organism>
<accession>A0A812SJ34</accession>
<dbReference type="Pfam" id="PF13472">
    <property type="entry name" value="Lipase_GDSL_2"/>
    <property type="match status" value="1"/>
</dbReference>
<protein>
    <recommendedName>
        <fullName evidence="1">SGNH hydrolase-type esterase domain-containing protein</fullName>
    </recommendedName>
</protein>
<evidence type="ECO:0000313" key="3">
    <source>
        <dbReference type="Proteomes" id="UP000649617"/>
    </source>
</evidence>
<dbReference type="SUPFAM" id="SSF52266">
    <property type="entry name" value="SGNH hydrolase"/>
    <property type="match status" value="1"/>
</dbReference>
<dbReference type="PANTHER" id="PTHR30383">
    <property type="entry name" value="THIOESTERASE 1/PROTEASE 1/LYSOPHOSPHOLIPASE L1"/>
    <property type="match status" value="1"/>
</dbReference>
<dbReference type="Gene3D" id="3.40.50.1110">
    <property type="entry name" value="SGNH hydrolase"/>
    <property type="match status" value="1"/>
</dbReference>
<keyword evidence="3" id="KW-1185">Reference proteome</keyword>
<dbReference type="InterPro" id="IPR013830">
    <property type="entry name" value="SGNH_hydro"/>
</dbReference>
<dbReference type="InterPro" id="IPR051532">
    <property type="entry name" value="Ester_Hydrolysis_Enzymes"/>
</dbReference>
<evidence type="ECO:0000259" key="1">
    <source>
        <dbReference type="Pfam" id="PF13472"/>
    </source>
</evidence>
<dbReference type="CDD" id="cd00229">
    <property type="entry name" value="SGNH_hydrolase"/>
    <property type="match status" value="1"/>
</dbReference>
<dbReference type="GO" id="GO:0004622">
    <property type="term" value="F:phosphatidylcholine lysophospholipase activity"/>
    <property type="evidence" value="ECO:0007669"/>
    <property type="project" value="TreeGrafter"/>
</dbReference>
<dbReference type="OrthoDB" id="408760at2759"/>
<sequence>MDPKRVSKPSSSTCAVRRLPAAVSNQQGAFRFSPVGRVSYSTGSSSSCPAPLVEVRQRTPTILCIGDSLTSGIRNSRCSYPEELQAMLDLEGIDMKVWNGGNWGDRSDQVLQRLPSTLQSVLSKGGRPVVVLILAGTNDLLQLPPTTMQLARSISGIVARVQEICETASRAAFHPHVGILSLPPLLCRDEDRLKLNQCLRLLPESARPMPGAGQRFFVDLESVDAYLSTDGVHYSREGYSEFAKRVLQSILPMLKADSAAKARLAT</sequence>
<dbReference type="EMBL" id="CAJNIZ010024347">
    <property type="protein sequence ID" value="CAE7476305.1"/>
    <property type="molecule type" value="Genomic_DNA"/>
</dbReference>
<feature type="domain" description="SGNH hydrolase-type esterase" evidence="1">
    <location>
        <begin position="64"/>
        <end position="239"/>
    </location>
</feature>
<dbReference type="PANTHER" id="PTHR30383:SF5">
    <property type="entry name" value="SGNH HYDROLASE-TYPE ESTERASE DOMAIN-CONTAINING PROTEIN"/>
    <property type="match status" value="1"/>
</dbReference>